<feature type="region of interest" description="Disordered" evidence="1">
    <location>
        <begin position="1"/>
        <end position="24"/>
    </location>
</feature>
<feature type="compositionally biased region" description="Basic and acidic residues" evidence="1">
    <location>
        <begin position="1"/>
        <end position="17"/>
    </location>
</feature>
<dbReference type="Proteomes" id="UP000430670">
    <property type="component" value="Unassembled WGS sequence"/>
</dbReference>
<dbReference type="EMBL" id="WNKU01000021">
    <property type="protein sequence ID" value="MTV50219.1"/>
    <property type="molecule type" value="Genomic_DNA"/>
</dbReference>
<keyword evidence="3" id="KW-1185">Reference proteome</keyword>
<evidence type="ECO:0000313" key="2">
    <source>
        <dbReference type="EMBL" id="MTV50219.1"/>
    </source>
</evidence>
<dbReference type="OrthoDB" id="2379663at2"/>
<name>A0A6I3SMS8_HELMO</name>
<sequence>MSELESVKKSSEAKPSVKSDNYVTQNRQTNINGIIQMASFNPNLLTPQHILQLQRTIGNRAVLQLLTQKPVQAVEQVKEEEEEPVQGKFETVPINDDPSLEQEADVMGAKALQFVPQLKQPVIQNQMDFAQTQKKEIVQCAKLNLRKENKTISGVSNFPSRPTSNLSGTQGQHLTAYVTFEDMILNNVRDKDVPGAAAALVEILNNISELPGMKLKSAQYLIPYIKSTISTLKTNADDAEKIGECIDTILSIRNKVPGTAERGTGGGHGESKYSGELVELETVLQRKEWKKSWDEDRVEQQCLYSMWRLLDYDPSEPKDEDDFENIATKTLTHFLTLRMAYPATFEWLTQRKSYLFTYLEANRDTSGMPFPRLKPKTVDLLRDYVHPKL</sequence>
<dbReference type="RefSeq" id="WP_155477310.1">
    <property type="nucleotide sequence ID" value="NZ_WNKU01000021.1"/>
</dbReference>
<comment type="caution">
    <text evidence="2">The sequence shown here is derived from an EMBL/GenBank/DDBJ whole genome shotgun (WGS) entry which is preliminary data.</text>
</comment>
<organism evidence="2 3">
    <name type="scientific">Heliobacterium mobile</name>
    <name type="common">Heliobacillus mobilis</name>
    <dbReference type="NCBI Taxonomy" id="28064"/>
    <lineage>
        <taxon>Bacteria</taxon>
        <taxon>Bacillati</taxon>
        <taxon>Bacillota</taxon>
        <taxon>Clostridia</taxon>
        <taxon>Eubacteriales</taxon>
        <taxon>Heliobacteriaceae</taxon>
        <taxon>Heliobacterium</taxon>
    </lineage>
</organism>
<reference evidence="2 3" key="1">
    <citation type="submission" date="2019-11" db="EMBL/GenBank/DDBJ databases">
        <title>Whole-genome sequence of a the green, strictly anaerobic photosynthetic bacterium Heliobacillus mobilis DSM 6151.</title>
        <authorList>
            <person name="Kyndt J.A."/>
            <person name="Meyer T.E."/>
        </authorList>
    </citation>
    <scope>NUCLEOTIDE SEQUENCE [LARGE SCALE GENOMIC DNA]</scope>
    <source>
        <strain evidence="2 3">DSM 6151</strain>
    </source>
</reference>
<evidence type="ECO:0000256" key="1">
    <source>
        <dbReference type="SAM" id="MobiDB-lite"/>
    </source>
</evidence>
<gene>
    <name evidence="2" type="ORF">GJ688_14680</name>
</gene>
<evidence type="ECO:0000313" key="3">
    <source>
        <dbReference type="Proteomes" id="UP000430670"/>
    </source>
</evidence>
<protein>
    <submittedName>
        <fullName evidence="2">Uncharacterized protein</fullName>
    </submittedName>
</protein>
<accession>A0A6I3SMS8</accession>
<dbReference type="AlphaFoldDB" id="A0A6I3SMS8"/>
<proteinExistence type="predicted"/>